<feature type="binding site" evidence="4">
    <location>
        <begin position="137"/>
        <end position="145"/>
    </location>
    <ligand>
        <name>ATP</name>
        <dbReference type="ChEBI" id="CHEBI:30616"/>
    </ligand>
</feature>
<dbReference type="PANTHER" id="PTHR23407:SF1">
    <property type="entry name" value="5-FORMYLTETRAHYDROFOLATE CYCLO-LIGASE"/>
    <property type="match status" value="1"/>
</dbReference>
<evidence type="ECO:0000256" key="4">
    <source>
        <dbReference type="PIRSR" id="PIRSR006806-1"/>
    </source>
</evidence>
<reference evidence="6" key="1">
    <citation type="submission" date="2021-12" db="EMBL/GenBank/DDBJ databases">
        <title>Novel species in genus Dyadobacter.</title>
        <authorList>
            <person name="Ma C."/>
        </authorList>
    </citation>
    <scope>NUCLEOTIDE SEQUENCE</scope>
    <source>
        <strain evidence="6">LJ419</strain>
    </source>
</reference>
<comment type="similarity">
    <text evidence="1 5">Belongs to the 5-formyltetrahydrofolate cyclo-ligase family.</text>
</comment>
<evidence type="ECO:0000256" key="5">
    <source>
        <dbReference type="RuleBase" id="RU361279"/>
    </source>
</evidence>
<dbReference type="RefSeq" id="WP_234658490.1">
    <property type="nucleotide sequence ID" value="NZ_CP094997.1"/>
</dbReference>
<evidence type="ECO:0000256" key="1">
    <source>
        <dbReference type="ARBA" id="ARBA00010638"/>
    </source>
</evidence>
<accession>A0A9X1PTT8</accession>
<feature type="binding site" evidence="4">
    <location>
        <begin position="3"/>
        <end position="7"/>
    </location>
    <ligand>
        <name>ATP</name>
        <dbReference type="ChEBI" id="CHEBI:30616"/>
    </ligand>
</feature>
<dbReference type="NCBIfam" id="TIGR02727">
    <property type="entry name" value="MTHFS_bact"/>
    <property type="match status" value="1"/>
</dbReference>
<feature type="binding site" evidence="4">
    <location>
        <position position="56"/>
    </location>
    <ligand>
        <name>substrate</name>
    </ligand>
</feature>
<dbReference type="Pfam" id="PF01812">
    <property type="entry name" value="5-FTHF_cyc-lig"/>
    <property type="match status" value="1"/>
</dbReference>
<dbReference type="PANTHER" id="PTHR23407">
    <property type="entry name" value="ATPASE INHIBITOR/5-FORMYLTETRAHYDROFOLATE CYCLO-LIGASE"/>
    <property type="match status" value="1"/>
</dbReference>
<dbReference type="SUPFAM" id="SSF100950">
    <property type="entry name" value="NagB/RpiA/CoA transferase-like"/>
    <property type="match status" value="1"/>
</dbReference>
<dbReference type="InterPro" id="IPR024185">
    <property type="entry name" value="FTHF_cligase-like_sf"/>
</dbReference>
<gene>
    <name evidence="6" type="ORF">LXM26_28590</name>
</gene>
<dbReference type="Gene3D" id="3.40.50.10420">
    <property type="entry name" value="NagB/RpiA/CoA transferase-like"/>
    <property type="match status" value="1"/>
</dbReference>
<dbReference type="GO" id="GO:0009396">
    <property type="term" value="P:folic acid-containing compound biosynthetic process"/>
    <property type="evidence" value="ECO:0007669"/>
    <property type="project" value="TreeGrafter"/>
</dbReference>
<evidence type="ECO:0000313" key="6">
    <source>
        <dbReference type="EMBL" id="MCF0065508.1"/>
    </source>
</evidence>
<protein>
    <recommendedName>
        <fullName evidence="5">5-formyltetrahydrofolate cyclo-ligase</fullName>
        <ecNumber evidence="5">6.3.3.2</ecNumber>
    </recommendedName>
</protein>
<dbReference type="EMBL" id="JAJTTC010000011">
    <property type="protein sequence ID" value="MCF0065508.1"/>
    <property type="molecule type" value="Genomic_DNA"/>
</dbReference>
<keyword evidence="5" id="KW-0479">Metal-binding</keyword>
<proteinExistence type="inferred from homology"/>
<comment type="caution">
    <text evidence="6">The sequence shown here is derived from an EMBL/GenBank/DDBJ whole genome shotgun (WGS) entry which is preliminary data.</text>
</comment>
<comment type="cofactor">
    <cofactor evidence="5">
        <name>Mg(2+)</name>
        <dbReference type="ChEBI" id="CHEBI:18420"/>
    </cofactor>
</comment>
<organism evidence="6 7">
    <name type="scientific">Dyadobacter chenwenxiniae</name>
    <dbReference type="NCBI Taxonomy" id="2906456"/>
    <lineage>
        <taxon>Bacteria</taxon>
        <taxon>Pseudomonadati</taxon>
        <taxon>Bacteroidota</taxon>
        <taxon>Cytophagia</taxon>
        <taxon>Cytophagales</taxon>
        <taxon>Spirosomataceae</taxon>
        <taxon>Dyadobacter</taxon>
    </lineage>
</organism>
<dbReference type="GO" id="GO:0005524">
    <property type="term" value="F:ATP binding"/>
    <property type="evidence" value="ECO:0007669"/>
    <property type="project" value="UniProtKB-KW"/>
</dbReference>
<evidence type="ECO:0000256" key="2">
    <source>
        <dbReference type="ARBA" id="ARBA00022741"/>
    </source>
</evidence>
<keyword evidence="3 4" id="KW-0067">ATP-binding</keyword>
<dbReference type="InterPro" id="IPR002698">
    <property type="entry name" value="FTHF_cligase"/>
</dbReference>
<evidence type="ECO:0000256" key="3">
    <source>
        <dbReference type="ARBA" id="ARBA00022840"/>
    </source>
</evidence>
<dbReference type="GO" id="GO:0035999">
    <property type="term" value="P:tetrahydrofolate interconversion"/>
    <property type="evidence" value="ECO:0007669"/>
    <property type="project" value="TreeGrafter"/>
</dbReference>
<keyword evidence="7" id="KW-1185">Reference proteome</keyword>
<dbReference type="GO" id="GO:0046872">
    <property type="term" value="F:metal ion binding"/>
    <property type="evidence" value="ECO:0007669"/>
    <property type="project" value="UniProtKB-KW"/>
</dbReference>
<dbReference type="InterPro" id="IPR037171">
    <property type="entry name" value="NagB/RpiA_transferase-like"/>
</dbReference>
<keyword evidence="5" id="KW-0460">Magnesium</keyword>
<sequence>MDKAALRRDFLLKRMNLTENEASSKNDLICRNLIQSSTLSGDETIHIFLPQINKKEIDTWNIINALQTLFTGIRIAAPFVIPKTKEMQHYILDVQTRLISNQWGIPEPDPQTSKPVQVQKIDVIYIPLLAFDEHGYRVGYGGGYYDRFLDKCRADAVKTGLSFFEPVSKIDDINPYDIRMDSCITPEKTWIW</sequence>
<dbReference type="EC" id="6.3.3.2" evidence="5"/>
<evidence type="ECO:0000313" key="7">
    <source>
        <dbReference type="Proteomes" id="UP001139000"/>
    </source>
</evidence>
<name>A0A9X1PTT8_9BACT</name>
<keyword evidence="6" id="KW-0436">Ligase</keyword>
<dbReference type="GO" id="GO:0030272">
    <property type="term" value="F:5-formyltetrahydrofolate cyclo-ligase activity"/>
    <property type="evidence" value="ECO:0007669"/>
    <property type="project" value="UniProtKB-EC"/>
</dbReference>
<keyword evidence="2 4" id="KW-0547">Nucleotide-binding</keyword>
<feature type="binding site" evidence="4">
    <location>
        <position position="49"/>
    </location>
    <ligand>
        <name>substrate</name>
    </ligand>
</feature>
<comment type="catalytic activity">
    <reaction evidence="5">
        <text>(6S)-5-formyl-5,6,7,8-tetrahydrofolate + ATP = (6R)-5,10-methenyltetrahydrofolate + ADP + phosphate</text>
        <dbReference type="Rhea" id="RHEA:10488"/>
        <dbReference type="ChEBI" id="CHEBI:30616"/>
        <dbReference type="ChEBI" id="CHEBI:43474"/>
        <dbReference type="ChEBI" id="CHEBI:57455"/>
        <dbReference type="ChEBI" id="CHEBI:57457"/>
        <dbReference type="ChEBI" id="CHEBI:456216"/>
        <dbReference type="EC" id="6.3.3.2"/>
    </reaction>
</comment>
<dbReference type="PIRSF" id="PIRSF006806">
    <property type="entry name" value="FTHF_cligase"/>
    <property type="match status" value="1"/>
</dbReference>
<dbReference type="AlphaFoldDB" id="A0A9X1PTT8"/>
<dbReference type="Proteomes" id="UP001139000">
    <property type="component" value="Unassembled WGS sequence"/>
</dbReference>